<keyword evidence="3" id="KW-0963">Cytoplasm</keyword>
<dbReference type="RefSeq" id="WP_012198772.1">
    <property type="nucleotide sequence ID" value="NC_010001.1"/>
</dbReference>
<reference evidence="15" key="1">
    <citation type="submission" date="2007-11" db="EMBL/GenBank/DDBJ databases">
        <title>Complete genome sequence of Clostridium phytofermentans ISDg.</title>
        <authorList>
            <person name="Leschine S.B."/>
            <person name="Warnick T.A."/>
            <person name="Blanchard J.L."/>
            <person name="Schnell D.J."/>
            <person name="Petit E.L."/>
            <person name="LaTouf W.G."/>
            <person name="Copeland A."/>
            <person name="Lucas S."/>
            <person name="Lapidus A."/>
            <person name="Barry K."/>
            <person name="Glavina del Rio T."/>
            <person name="Dalin E."/>
            <person name="Tice H."/>
            <person name="Pitluck S."/>
            <person name="Kiss H."/>
            <person name="Brettin T."/>
            <person name="Bruce D."/>
            <person name="Detter J.C."/>
            <person name="Han C."/>
            <person name="Kuske C."/>
            <person name="Schmutz J."/>
            <person name="Larimer F."/>
            <person name="Land M."/>
            <person name="Hauser L."/>
            <person name="Kyrpides N."/>
            <person name="Kim E.A."/>
            <person name="Richardson P."/>
        </authorList>
    </citation>
    <scope>NUCLEOTIDE SEQUENCE [LARGE SCALE GENOMIC DNA]</scope>
    <source>
        <strain evidence="15">ATCC 700394 / DSM 18823 / ISDg</strain>
    </source>
</reference>
<protein>
    <recommendedName>
        <fullName evidence="2">Stage 0 sporulation protein A homolog</fullName>
    </recommendedName>
</protein>
<evidence type="ECO:0000256" key="9">
    <source>
        <dbReference type="ARBA" id="ARBA00024867"/>
    </source>
</evidence>
<dbReference type="eggNOG" id="COG0745">
    <property type="taxonomic scope" value="Bacteria"/>
</dbReference>
<feature type="modified residue" description="4-aspartylphosphate" evidence="10">
    <location>
        <position position="54"/>
    </location>
</feature>
<dbReference type="GO" id="GO:0032993">
    <property type="term" value="C:protein-DNA complex"/>
    <property type="evidence" value="ECO:0007669"/>
    <property type="project" value="TreeGrafter"/>
</dbReference>
<keyword evidence="8" id="KW-0804">Transcription</keyword>
<dbReference type="Gene3D" id="1.10.10.10">
    <property type="entry name" value="Winged helix-like DNA-binding domain superfamily/Winged helix DNA-binding domain"/>
    <property type="match status" value="1"/>
</dbReference>
<dbReference type="SUPFAM" id="SSF52172">
    <property type="entry name" value="CheY-like"/>
    <property type="match status" value="1"/>
</dbReference>
<dbReference type="SMART" id="SM00862">
    <property type="entry name" value="Trans_reg_C"/>
    <property type="match status" value="1"/>
</dbReference>
<evidence type="ECO:0000259" key="13">
    <source>
        <dbReference type="PROSITE" id="PS51755"/>
    </source>
</evidence>
<dbReference type="FunFam" id="3.40.50.2300:FF:000021">
    <property type="entry name" value="Two-component system response regulator KdpE"/>
    <property type="match status" value="1"/>
</dbReference>
<dbReference type="CDD" id="cd17620">
    <property type="entry name" value="REC_OmpR_KdpE-like"/>
    <property type="match status" value="1"/>
</dbReference>
<keyword evidence="15" id="KW-1185">Reference proteome</keyword>
<proteinExistence type="predicted"/>
<evidence type="ECO:0000256" key="5">
    <source>
        <dbReference type="ARBA" id="ARBA00023012"/>
    </source>
</evidence>
<dbReference type="HOGENOM" id="CLU_000445_30_8_9"/>
<keyword evidence="6" id="KW-0805">Transcription regulation</keyword>
<dbReference type="InterPro" id="IPR011006">
    <property type="entry name" value="CheY-like_superfamily"/>
</dbReference>
<dbReference type="GO" id="GO:0005829">
    <property type="term" value="C:cytosol"/>
    <property type="evidence" value="ECO:0007669"/>
    <property type="project" value="TreeGrafter"/>
</dbReference>
<gene>
    <name evidence="14" type="ordered locus">Cphy_0742</name>
</gene>
<organism evidence="14 15">
    <name type="scientific">Lachnoclostridium phytofermentans (strain ATCC 700394 / DSM 18823 / ISDg)</name>
    <name type="common">Clostridium phytofermentans</name>
    <dbReference type="NCBI Taxonomy" id="357809"/>
    <lineage>
        <taxon>Bacteria</taxon>
        <taxon>Bacillati</taxon>
        <taxon>Bacillota</taxon>
        <taxon>Clostridia</taxon>
        <taxon>Lachnospirales</taxon>
        <taxon>Lachnospiraceae</taxon>
    </lineage>
</organism>
<evidence type="ECO:0000256" key="4">
    <source>
        <dbReference type="ARBA" id="ARBA00022553"/>
    </source>
</evidence>
<dbReference type="InterPro" id="IPR036388">
    <property type="entry name" value="WH-like_DNA-bd_sf"/>
</dbReference>
<evidence type="ECO:0000313" key="15">
    <source>
        <dbReference type="Proteomes" id="UP000000370"/>
    </source>
</evidence>
<dbReference type="EMBL" id="CP000885">
    <property type="protein sequence ID" value="ABX41129.1"/>
    <property type="molecule type" value="Genomic_DNA"/>
</dbReference>
<evidence type="ECO:0000256" key="7">
    <source>
        <dbReference type="ARBA" id="ARBA00023125"/>
    </source>
</evidence>
<keyword evidence="4 10" id="KW-0597">Phosphoprotein</keyword>
<evidence type="ECO:0000256" key="1">
    <source>
        <dbReference type="ARBA" id="ARBA00004496"/>
    </source>
</evidence>
<dbReference type="GO" id="GO:0045893">
    <property type="term" value="P:positive regulation of DNA-templated transcription"/>
    <property type="evidence" value="ECO:0007669"/>
    <property type="project" value="UniProtKB-ARBA"/>
</dbReference>
<dbReference type="OrthoDB" id="9802426at2"/>
<evidence type="ECO:0000256" key="11">
    <source>
        <dbReference type="PROSITE-ProRule" id="PRU01091"/>
    </source>
</evidence>
<dbReference type="PROSITE" id="PS51755">
    <property type="entry name" value="OMPR_PHOB"/>
    <property type="match status" value="1"/>
</dbReference>
<dbReference type="CDD" id="cd00383">
    <property type="entry name" value="trans_reg_C"/>
    <property type="match status" value="1"/>
</dbReference>
<dbReference type="STRING" id="357809.Cphy_0742"/>
<dbReference type="Pfam" id="PF00486">
    <property type="entry name" value="Trans_reg_C"/>
    <property type="match status" value="1"/>
</dbReference>
<dbReference type="Gene3D" id="3.40.50.2300">
    <property type="match status" value="1"/>
</dbReference>
<dbReference type="Pfam" id="PF00072">
    <property type="entry name" value="Response_reg"/>
    <property type="match status" value="1"/>
</dbReference>
<evidence type="ECO:0000256" key="3">
    <source>
        <dbReference type="ARBA" id="ARBA00022490"/>
    </source>
</evidence>
<dbReference type="Proteomes" id="UP000000370">
    <property type="component" value="Chromosome"/>
</dbReference>
<dbReference type="InterPro" id="IPR001867">
    <property type="entry name" value="OmpR/PhoB-type_DNA-bd"/>
</dbReference>
<dbReference type="AlphaFoldDB" id="A9KJX4"/>
<feature type="DNA-binding region" description="OmpR/PhoB-type" evidence="11">
    <location>
        <begin position="132"/>
        <end position="231"/>
    </location>
</feature>
<evidence type="ECO:0000259" key="12">
    <source>
        <dbReference type="PROSITE" id="PS50110"/>
    </source>
</evidence>
<sequence length="245" mass="27623">MKNTTILIIEDEQNICNFIATNLNAYDYRVLKSFTGAEGLSIITSHCPDLILLDLGLPDIDGMEIISKIRSWSTIPIIVISARTQEKEKVQALDLGADDYITKPFGTSELLARIRTALRHNASLESGKNFPPSIFRAKDFVIDFNKHIVMVGGKDVHLTQIEFKLVSLLANNSGRVMTYDSIITKIWGPYADRNNQILRVNMANIRRKIEANPADPQYIFTEVGIGYRMIDEEPMQTTEDETIDS</sequence>
<comment type="subcellular location">
    <subcellularLocation>
        <location evidence="1">Cytoplasm</location>
    </subcellularLocation>
</comment>
<evidence type="ECO:0000256" key="6">
    <source>
        <dbReference type="ARBA" id="ARBA00023015"/>
    </source>
</evidence>
<dbReference type="KEGG" id="cpy:Cphy_0742"/>
<comment type="function">
    <text evidence="9">May play the central regulatory role in sporulation. It may be an element of the effector pathway responsible for the activation of sporulation genes in response to nutritional stress. Spo0A may act in concert with spo0H (a sigma factor) to control the expression of some genes that are critical to the sporulation process.</text>
</comment>
<dbReference type="InterPro" id="IPR001789">
    <property type="entry name" value="Sig_transdc_resp-reg_receiver"/>
</dbReference>
<dbReference type="PANTHER" id="PTHR48111:SF50">
    <property type="entry name" value="KDP OPERON TRANSCRIPTIONAL REGULATORY PROTEIN KDPE"/>
    <property type="match status" value="1"/>
</dbReference>
<accession>A9KJX4</accession>
<feature type="domain" description="OmpR/PhoB-type" evidence="13">
    <location>
        <begin position="132"/>
        <end position="231"/>
    </location>
</feature>
<name>A9KJX4_LACP7</name>
<dbReference type="GO" id="GO:0000156">
    <property type="term" value="F:phosphorelay response regulator activity"/>
    <property type="evidence" value="ECO:0007669"/>
    <property type="project" value="TreeGrafter"/>
</dbReference>
<keyword evidence="5" id="KW-0902">Two-component regulatory system</keyword>
<keyword evidence="7 11" id="KW-0238">DNA-binding</keyword>
<evidence type="ECO:0000313" key="14">
    <source>
        <dbReference type="EMBL" id="ABX41129.1"/>
    </source>
</evidence>
<dbReference type="SMART" id="SM00448">
    <property type="entry name" value="REC"/>
    <property type="match status" value="1"/>
</dbReference>
<evidence type="ECO:0000256" key="2">
    <source>
        <dbReference type="ARBA" id="ARBA00018672"/>
    </source>
</evidence>
<evidence type="ECO:0000256" key="10">
    <source>
        <dbReference type="PROSITE-ProRule" id="PRU00169"/>
    </source>
</evidence>
<dbReference type="PANTHER" id="PTHR48111">
    <property type="entry name" value="REGULATOR OF RPOS"/>
    <property type="match status" value="1"/>
</dbReference>
<feature type="domain" description="Response regulatory" evidence="12">
    <location>
        <begin position="5"/>
        <end position="118"/>
    </location>
</feature>
<dbReference type="PROSITE" id="PS50110">
    <property type="entry name" value="RESPONSE_REGULATORY"/>
    <property type="match status" value="1"/>
</dbReference>
<evidence type="ECO:0000256" key="8">
    <source>
        <dbReference type="ARBA" id="ARBA00023163"/>
    </source>
</evidence>
<dbReference type="InterPro" id="IPR039420">
    <property type="entry name" value="WalR-like"/>
</dbReference>
<dbReference type="GO" id="GO:0042802">
    <property type="term" value="F:identical protein binding"/>
    <property type="evidence" value="ECO:0007669"/>
    <property type="project" value="UniProtKB-ARBA"/>
</dbReference>
<dbReference type="Gene3D" id="6.10.250.690">
    <property type="match status" value="1"/>
</dbReference>
<dbReference type="GO" id="GO:0000987">
    <property type="term" value="F:cis-regulatory region sequence-specific DNA binding"/>
    <property type="evidence" value="ECO:0007669"/>
    <property type="project" value="UniProtKB-ARBA"/>
</dbReference>